<name>W9GD74_9MICO</name>
<evidence type="ECO:0000259" key="3">
    <source>
        <dbReference type="PROSITE" id="PS51186"/>
    </source>
</evidence>
<keyword evidence="2" id="KW-0012">Acyltransferase</keyword>
<keyword evidence="1" id="KW-0808">Transferase</keyword>
<feature type="domain" description="N-acetyltransferase" evidence="3">
    <location>
        <begin position="15"/>
        <end position="168"/>
    </location>
</feature>
<evidence type="ECO:0000313" key="4">
    <source>
        <dbReference type="EMBL" id="EWT04156.1"/>
    </source>
</evidence>
<dbReference type="InterPro" id="IPR000182">
    <property type="entry name" value="GNAT_dom"/>
</dbReference>
<reference evidence="5" key="1">
    <citation type="submission" date="2013-08" db="EMBL/GenBank/DDBJ databases">
        <title>Intrasporangium oryzae NRRL B-24470.</title>
        <authorList>
            <person name="Liu H."/>
            <person name="Wang G."/>
        </authorList>
    </citation>
    <scope>NUCLEOTIDE SEQUENCE [LARGE SCALE GENOMIC DNA]</scope>
    <source>
        <strain evidence="5">Q5-1</strain>
    </source>
</reference>
<accession>W9GD74</accession>
<dbReference type="InterPro" id="IPR016181">
    <property type="entry name" value="Acyl_CoA_acyltransferase"/>
</dbReference>
<dbReference type="InterPro" id="IPR050832">
    <property type="entry name" value="Bact_Acetyltransf"/>
</dbReference>
<dbReference type="RefSeq" id="WP_051518858.1">
    <property type="nucleotide sequence ID" value="NZ_AWQS01000318.1"/>
</dbReference>
<protein>
    <recommendedName>
        <fullName evidence="3">N-acetyltransferase domain-containing protein</fullName>
    </recommendedName>
</protein>
<evidence type="ECO:0000256" key="1">
    <source>
        <dbReference type="ARBA" id="ARBA00022679"/>
    </source>
</evidence>
<dbReference type="Proteomes" id="UP000019494">
    <property type="component" value="Unassembled WGS sequence"/>
</dbReference>
<dbReference type="PATRIC" id="fig|584657.3.peg.3971"/>
<organism evidence="4 5">
    <name type="scientific">Intrasporangium chromatireducens Q5-1</name>
    <dbReference type="NCBI Taxonomy" id="584657"/>
    <lineage>
        <taxon>Bacteria</taxon>
        <taxon>Bacillati</taxon>
        <taxon>Actinomycetota</taxon>
        <taxon>Actinomycetes</taxon>
        <taxon>Micrococcales</taxon>
        <taxon>Intrasporangiaceae</taxon>
        <taxon>Intrasporangium</taxon>
    </lineage>
</organism>
<sequence>MSEPFDVLPLDPLDPTQEVITEQWLGVHNGIQRELFGDTGSCWTVSEMRAIHRRGDRRRVDLVAVQDGSVVGALEVMMPLHDNHHMAMLWLSVQASARGQGIGSALLDRAERVAADNGRTTLLAETEWAHGGSDEREGWAKSRGYAIAQTTLRSRQPLPADREALTAILEGPGAEDYVVETIVDDLPEPWFEDLALLRTRMSTDAPLGDLQTEEEAWDVERVRAQHESMRNGGRRVLVSVARHVPTGRLVGYTDVHVPTGDGTLAYQQDTLVLREHRGHALGARLKAATALRLMDELPAVASVRTWNADDNTHMLAVNRQLGYAVDGYSREWQKVLS</sequence>
<evidence type="ECO:0000313" key="5">
    <source>
        <dbReference type="Proteomes" id="UP000019494"/>
    </source>
</evidence>
<dbReference type="AlphaFoldDB" id="W9GD74"/>
<keyword evidence="5" id="KW-1185">Reference proteome</keyword>
<dbReference type="SUPFAM" id="SSF55729">
    <property type="entry name" value="Acyl-CoA N-acyltransferases (Nat)"/>
    <property type="match status" value="2"/>
</dbReference>
<dbReference type="CDD" id="cd04301">
    <property type="entry name" value="NAT_SF"/>
    <property type="match status" value="1"/>
</dbReference>
<comment type="caution">
    <text evidence="4">The sequence shown here is derived from an EMBL/GenBank/DDBJ whole genome shotgun (WGS) entry which is preliminary data.</text>
</comment>
<dbReference type="OrthoDB" id="4119890at2"/>
<dbReference type="Gene3D" id="3.40.630.30">
    <property type="match status" value="1"/>
</dbReference>
<dbReference type="EMBL" id="AWQS01000318">
    <property type="protein sequence ID" value="EWT04156.1"/>
    <property type="molecule type" value="Genomic_DNA"/>
</dbReference>
<proteinExistence type="predicted"/>
<evidence type="ECO:0000256" key="2">
    <source>
        <dbReference type="ARBA" id="ARBA00023315"/>
    </source>
</evidence>
<dbReference type="Pfam" id="PF00583">
    <property type="entry name" value="Acetyltransf_1"/>
    <property type="match status" value="1"/>
</dbReference>
<dbReference type="PANTHER" id="PTHR43877">
    <property type="entry name" value="AMINOALKYLPHOSPHONATE N-ACETYLTRANSFERASE-RELATED-RELATED"/>
    <property type="match status" value="1"/>
</dbReference>
<gene>
    <name evidence="4" type="ORF">N864_15535</name>
</gene>
<dbReference type="GO" id="GO:0016747">
    <property type="term" value="F:acyltransferase activity, transferring groups other than amino-acyl groups"/>
    <property type="evidence" value="ECO:0007669"/>
    <property type="project" value="InterPro"/>
</dbReference>
<dbReference type="PROSITE" id="PS51186">
    <property type="entry name" value="GNAT"/>
    <property type="match status" value="1"/>
</dbReference>